<evidence type="ECO:0000313" key="2">
    <source>
        <dbReference type="Proteomes" id="UP001501532"/>
    </source>
</evidence>
<dbReference type="EMBL" id="BAAAUF010000019">
    <property type="protein sequence ID" value="GAA3043181.1"/>
    <property type="molecule type" value="Genomic_DNA"/>
</dbReference>
<keyword evidence="2" id="KW-1185">Reference proteome</keyword>
<proteinExistence type="predicted"/>
<comment type="caution">
    <text evidence="1">The sequence shown here is derived from an EMBL/GenBank/DDBJ whole genome shotgun (WGS) entry which is preliminary data.</text>
</comment>
<sequence length="66" mass="7140">MQAVRRTQRLTVDLDTPTATLPRREHDHTTLSHDTSLARGLGVRTPGYSVASASACRSKQPATASH</sequence>
<gene>
    <name evidence="1" type="ORF">GCM10010448_27450</name>
</gene>
<organism evidence="1 2">
    <name type="scientific">Streptomyces glomeratus</name>
    <dbReference type="NCBI Taxonomy" id="284452"/>
    <lineage>
        <taxon>Bacteria</taxon>
        <taxon>Bacillati</taxon>
        <taxon>Actinomycetota</taxon>
        <taxon>Actinomycetes</taxon>
        <taxon>Kitasatosporales</taxon>
        <taxon>Streptomycetaceae</taxon>
        <taxon>Streptomyces</taxon>
    </lineage>
</organism>
<accession>A0ABP6LGB0</accession>
<name>A0ABP6LGB0_9ACTN</name>
<protein>
    <submittedName>
        <fullName evidence="1">Uncharacterized protein</fullName>
    </submittedName>
</protein>
<dbReference type="Proteomes" id="UP001501532">
    <property type="component" value="Unassembled WGS sequence"/>
</dbReference>
<evidence type="ECO:0000313" key="1">
    <source>
        <dbReference type="EMBL" id="GAA3043181.1"/>
    </source>
</evidence>
<reference evidence="2" key="1">
    <citation type="journal article" date="2019" name="Int. J. Syst. Evol. Microbiol.">
        <title>The Global Catalogue of Microorganisms (GCM) 10K type strain sequencing project: providing services to taxonomists for standard genome sequencing and annotation.</title>
        <authorList>
            <consortium name="The Broad Institute Genomics Platform"/>
            <consortium name="The Broad Institute Genome Sequencing Center for Infectious Disease"/>
            <person name="Wu L."/>
            <person name="Ma J."/>
        </authorList>
    </citation>
    <scope>NUCLEOTIDE SEQUENCE [LARGE SCALE GENOMIC DNA]</scope>
    <source>
        <strain evidence="2">JCM 9091</strain>
    </source>
</reference>